<organism evidence="1 2">
    <name type="scientific">Aulographum hederae CBS 113979</name>
    <dbReference type="NCBI Taxonomy" id="1176131"/>
    <lineage>
        <taxon>Eukaryota</taxon>
        <taxon>Fungi</taxon>
        <taxon>Dikarya</taxon>
        <taxon>Ascomycota</taxon>
        <taxon>Pezizomycotina</taxon>
        <taxon>Dothideomycetes</taxon>
        <taxon>Pleosporomycetidae</taxon>
        <taxon>Aulographales</taxon>
        <taxon>Aulographaceae</taxon>
    </lineage>
</organism>
<sequence length="78" mass="9115">MSVPGSLHPIPKYEKWLIVTCYISMSHTYAILDIRMRRWIHTRDARHQHAVRSIWGDSCQAPRVLSDHAGSTTTQWKK</sequence>
<protein>
    <submittedName>
        <fullName evidence="1">Uncharacterized protein</fullName>
    </submittedName>
</protein>
<accession>A0A6G1HFH8</accession>
<dbReference type="EMBL" id="ML977138">
    <property type="protein sequence ID" value="KAF1991779.1"/>
    <property type="molecule type" value="Genomic_DNA"/>
</dbReference>
<evidence type="ECO:0000313" key="2">
    <source>
        <dbReference type="Proteomes" id="UP000800041"/>
    </source>
</evidence>
<name>A0A6G1HFH8_9PEZI</name>
<reference evidence="1" key="1">
    <citation type="journal article" date="2020" name="Stud. Mycol.">
        <title>101 Dothideomycetes genomes: a test case for predicting lifestyles and emergence of pathogens.</title>
        <authorList>
            <person name="Haridas S."/>
            <person name="Albert R."/>
            <person name="Binder M."/>
            <person name="Bloem J."/>
            <person name="Labutti K."/>
            <person name="Salamov A."/>
            <person name="Andreopoulos B."/>
            <person name="Baker S."/>
            <person name="Barry K."/>
            <person name="Bills G."/>
            <person name="Bluhm B."/>
            <person name="Cannon C."/>
            <person name="Castanera R."/>
            <person name="Culley D."/>
            <person name="Daum C."/>
            <person name="Ezra D."/>
            <person name="Gonzalez J."/>
            <person name="Henrissat B."/>
            <person name="Kuo A."/>
            <person name="Liang C."/>
            <person name="Lipzen A."/>
            <person name="Lutzoni F."/>
            <person name="Magnuson J."/>
            <person name="Mondo S."/>
            <person name="Nolan M."/>
            <person name="Ohm R."/>
            <person name="Pangilinan J."/>
            <person name="Park H.-J."/>
            <person name="Ramirez L."/>
            <person name="Alfaro M."/>
            <person name="Sun H."/>
            <person name="Tritt A."/>
            <person name="Yoshinaga Y."/>
            <person name="Zwiers L.-H."/>
            <person name="Turgeon B."/>
            <person name="Goodwin S."/>
            <person name="Spatafora J."/>
            <person name="Crous P."/>
            <person name="Grigoriev I."/>
        </authorList>
    </citation>
    <scope>NUCLEOTIDE SEQUENCE</scope>
    <source>
        <strain evidence="1">CBS 113979</strain>
    </source>
</reference>
<dbReference type="AlphaFoldDB" id="A0A6G1HFH8"/>
<dbReference type="Proteomes" id="UP000800041">
    <property type="component" value="Unassembled WGS sequence"/>
</dbReference>
<gene>
    <name evidence="1" type="ORF">K402DRAFT_388324</name>
</gene>
<proteinExistence type="predicted"/>
<keyword evidence="2" id="KW-1185">Reference proteome</keyword>
<evidence type="ECO:0000313" key="1">
    <source>
        <dbReference type="EMBL" id="KAF1991779.1"/>
    </source>
</evidence>